<dbReference type="AlphaFoldDB" id="A0AAI8VPI5"/>
<dbReference type="Pfam" id="PF07727">
    <property type="entry name" value="RVT_2"/>
    <property type="match status" value="1"/>
</dbReference>
<proteinExistence type="predicted"/>
<keyword evidence="3" id="KW-1185">Reference proteome</keyword>
<name>A0AAI8VPI5_9PEZI</name>
<dbReference type="Proteomes" id="UP001295740">
    <property type="component" value="Unassembled WGS sequence"/>
</dbReference>
<reference evidence="2" key="1">
    <citation type="submission" date="2023-10" db="EMBL/GenBank/DDBJ databases">
        <authorList>
            <person name="Hackl T."/>
        </authorList>
    </citation>
    <scope>NUCLEOTIDE SEQUENCE</scope>
</reference>
<gene>
    <name evidence="2" type="ORF">KHLLAP_LOCUS9159</name>
</gene>
<accession>A0AAI8VPI5</accession>
<evidence type="ECO:0000259" key="1">
    <source>
        <dbReference type="Pfam" id="PF07727"/>
    </source>
</evidence>
<protein>
    <submittedName>
        <fullName evidence="2">Uu.00g137170.m01.CDS01</fullName>
    </submittedName>
</protein>
<feature type="domain" description="Reverse transcriptase Ty1/copia-type" evidence="1">
    <location>
        <begin position="3"/>
        <end position="85"/>
    </location>
</feature>
<dbReference type="EMBL" id="CAUWAG010000012">
    <property type="protein sequence ID" value="CAJ2508691.1"/>
    <property type="molecule type" value="Genomic_DNA"/>
</dbReference>
<sequence>MVTAFLNSKIPDEYEIYCMQPQGYSDGTKRVWKLNQALYGLHKAPLWWFETLVKVMKDAGFVPMSTEMCLFKHEKLGVLVLIYVENDDGGFSVYVERQKDRLRSDDRFRGRAKRLAEIEADPECLWSEWDLEQFKQEEQRYYYRERGCQGFRDYVEAMRRRLAGHDFTQPFELDEDPKKQDRLTTWIEYLGYEY</sequence>
<organism evidence="2 3">
    <name type="scientific">Anthostomella pinea</name>
    <dbReference type="NCBI Taxonomy" id="933095"/>
    <lineage>
        <taxon>Eukaryota</taxon>
        <taxon>Fungi</taxon>
        <taxon>Dikarya</taxon>
        <taxon>Ascomycota</taxon>
        <taxon>Pezizomycotina</taxon>
        <taxon>Sordariomycetes</taxon>
        <taxon>Xylariomycetidae</taxon>
        <taxon>Xylariales</taxon>
        <taxon>Xylariaceae</taxon>
        <taxon>Anthostomella</taxon>
    </lineage>
</organism>
<evidence type="ECO:0000313" key="3">
    <source>
        <dbReference type="Proteomes" id="UP001295740"/>
    </source>
</evidence>
<evidence type="ECO:0000313" key="2">
    <source>
        <dbReference type="EMBL" id="CAJ2508691.1"/>
    </source>
</evidence>
<dbReference type="InterPro" id="IPR013103">
    <property type="entry name" value="RVT_2"/>
</dbReference>
<comment type="caution">
    <text evidence="2">The sequence shown here is derived from an EMBL/GenBank/DDBJ whole genome shotgun (WGS) entry which is preliminary data.</text>
</comment>